<evidence type="ECO:0000313" key="3">
    <source>
        <dbReference type="EMBL" id="AFO49571.1"/>
    </source>
</evidence>
<dbReference type="KEGG" id="ppx:T1E_3739"/>
<evidence type="ECO:0000256" key="1">
    <source>
        <dbReference type="SAM" id="MobiDB-lite"/>
    </source>
</evidence>
<dbReference type="InterPro" id="IPR051802">
    <property type="entry name" value="YfhM-like"/>
</dbReference>
<dbReference type="Proteomes" id="UP000006503">
    <property type="component" value="Chromosome"/>
</dbReference>
<accession>I7C8X8</accession>
<organism evidence="3 4">
    <name type="scientific">Pseudomonas putida (strain DOT-T1E)</name>
    <dbReference type="NCBI Taxonomy" id="1196325"/>
    <lineage>
        <taxon>Bacteria</taxon>
        <taxon>Pseudomonadati</taxon>
        <taxon>Pseudomonadota</taxon>
        <taxon>Gammaproteobacteria</taxon>
        <taxon>Pseudomonadales</taxon>
        <taxon>Pseudomonadaceae</taxon>
        <taxon>Pseudomonas</taxon>
    </lineage>
</organism>
<dbReference type="PANTHER" id="PTHR40094">
    <property type="entry name" value="ALPHA-2-MACROGLOBULIN HOMOLOG"/>
    <property type="match status" value="1"/>
</dbReference>
<evidence type="ECO:0000313" key="4">
    <source>
        <dbReference type="Proteomes" id="UP000006503"/>
    </source>
</evidence>
<dbReference type="Pfam" id="PF00207">
    <property type="entry name" value="A2M"/>
    <property type="match status" value="1"/>
</dbReference>
<feature type="region of interest" description="Disordered" evidence="1">
    <location>
        <begin position="142"/>
        <end position="164"/>
    </location>
</feature>
<dbReference type="SMART" id="SM01360">
    <property type="entry name" value="A2M"/>
    <property type="match status" value="1"/>
</dbReference>
<feature type="domain" description="Alpha-2-macroglobulin" evidence="2">
    <location>
        <begin position="15"/>
        <end position="104"/>
    </location>
</feature>
<dbReference type="PANTHER" id="PTHR40094:SF1">
    <property type="entry name" value="UBIQUITIN DOMAIN-CONTAINING PROTEIN"/>
    <property type="match status" value="1"/>
</dbReference>
<gene>
    <name evidence="3" type="ordered locus">T1E_3739</name>
</gene>
<dbReference type="GO" id="GO:0004866">
    <property type="term" value="F:endopeptidase inhibitor activity"/>
    <property type="evidence" value="ECO:0007669"/>
    <property type="project" value="InterPro"/>
</dbReference>
<evidence type="ECO:0000259" key="2">
    <source>
        <dbReference type="SMART" id="SM01360"/>
    </source>
</evidence>
<dbReference type="HOGENOM" id="CLU_1617587_0_0_6"/>
<protein>
    <submittedName>
        <fullName evidence="3">Alpha-2-macroglobulin domain-containing protein</fullName>
    </submittedName>
</protein>
<reference evidence="4" key="1">
    <citation type="journal article" date="2013" name="Microb. Biotechnol.">
        <title>Metabolic potential of the organic-solvent tolerant Pseudomonas putida DOT-T1E deduced from its annotated genome.</title>
        <authorList>
            <person name="Udaondo Z."/>
            <person name="Molina L."/>
            <person name="Daniels C."/>
            <person name="Gomez M.J."/>
            <person name="Molina-Henares M.A."/>
            <person name="Matilla M.A."/>
            <person name="Roca A."/>
            <person name="Fernandez M."/>
            <person name="Duque E."/>
            <person name="Segura A."/>
            <person name="Ramos J.L."/>
        </authorList>
    </citation>
    <scope>NUCLEOTIDE SEQUENCE [LARGE SCALE GENOMIC DNA]</scope>
    <source>
        <strain evidence="4">DOT-T1E</strain>
    </source>
</reference>
<proteinExistence type="predicted"/>
<dbReference type="PATRIC" id="fig|1196325.3.peg.3701"/>
<dbReference type="AlphaFoldDB" id="I7C8X8"/>
<dbReference type="EMBL" id="CP003734">
    <property type="protein sequence ID" value="AFO49571.1"/>
    <property type="molecule type" value="Genomic_DNA"/>
</dbReference>
<dbReference type="InterPro" id="IPR001599">
    <property type="entry name" value="Macroglobln_a2"/>
</dbReference>
<name>I7C8X8_PSEPT</name>
<sequence length="164" mass="16768">MAKGGKRPNTTVTIVAQQSLPVTLDDKGEGQATVDIPDFNGELRLMAQAWTEEHFGMAEGKTVVAAPLIAELSAPRFLAGGDRTSLALDLANLSGRAQQLSVEITTDGQLSLAANAVQSVNLAEGQRSTLMIPVQAQGGAGAGQGACPGDGPATAERAGQCVRT</sequence>